<dbReference type="Pfam" id="PF06445">
    <property type="entry name" value="GyrI-like"/>
    <property type="match status" value="1"/>
</dbReference>
<feature type="domain" description="GyrI-like small molecule binding" evidence="1">
    <location>
        <begin position="18"/>
        <end position="205"/>
    </location>
</feature>
<name>A0A7L7KRP5_9MOLU</name>
<sequence length="212" mass="24882">MKHEWRKHEKEIYMPKQKPTVLTIPPLPYITITGQGNPNSAEFSRVVEALYALSYGIKMAPKKGIVIDGYFDYTVYPLEGFWTLSDEGKARYTGEGVQDLKDFLAFKLMIRQPDFVTKDFFKKMQSRIYDSKKNPRILDAVFEVIAEKESVQMLHIGSYDDEVHSFQLMDDFCIENNFVRMSNDHKEIYLSDPRKVEESKLKTVLRFSIERR</sequence>
<dbReference type="Proteomes" id="UP000514720">
    <property type="component" value="Chromosome"/>
</dbReference>
<evidence type="ECO:0000313" key="2">
    <source>
        <dbReference type="EMBL" id="QMS85377.1"/>
    </source>
</evidence>
<dbReference type="InterPro" id="IPR011256">
    <property type="entry name" value="Reg_factor_effector_dom_sf"/>
</dbReference>
<protein>
    <recommendedName>
        <fullName evidence="1">GyrI-like small molecule binding domain-containing protein</fullName>
    </recommendedName>
</protein>
<accession>A0A7L7KRP5</accession>
<dbReference type="InterPro" id="IPR029442">
    <property type="entry name" value="GyrI-like"/>
</dbReference>
<organism evidence="2 3">
    <name type="scientific">Candidatus Xianfuyuplasma coldseepsis</name>
    <dbReference type="NCBI Taxonomy" id="2782163"/>
    <lineage>
        <taxon>Bacteria</taxon>
        <taxon>Bacillati</taxon>
        <taxon>Mycoplasmatota</taxon>
        <taxon>Mollicutes</taxon>
        <taxon>Candidatus Izemoplasmatales</taxon>
        <taxon>Candidatus Izemoplasmataceae</taxon>
        <taxon>Candidatus Xianfuyuplasma</taxon>
    </lineage>
</organism>
<dbReference type="EMBL" id="CP048914">
    <property type="protein sequence ID" value="QMS85377.1"/>
    <property type="molecule type" value="Genomic_DNA"/>
</dbReference>
<proteinExistence type="predicted"/>
<dbReference type="KEGG" id="xcl:G4Z02_06295"/>
<keyword evidence="3" id="KW-1185">Reference proteome</keyword>
<dbReference type="RefSeq" id="WP_258877170.1">
    <property type="nucleotide sequence ID" value="NZ_CP048914.1"/>
</dbReference>
<evidence type="ECO:0000259" key="1">
    <source>
        <dbReference type="Pfam" id="PF06445"/>
    </source>
</evidence>
<reference evidence="2 3" key="1">
    <citation type="submission" date="2020-02" db="EMBL/GenBank/DDBJ databases">
        <authorList>
            <person name="Zheng R.K."/>
            <person name="Sun C.M."/>
        </authorList>
    </citation>
    <scope>NUCLEOTIDE SEQUENCE [LARGE SCALE GENOMIC DNA]</scope>
    <source>
        <strain evidence="3">zrk13</strain>
    </source>
</reference>
<dbReference type="Gene3D" id="3.20.80.10">
    <property type="entry name" value="Regulatory factor, effector binding domain"/>
    <property type="match status" value="1"/>
</dbReference>
<evidence type="ECO:0000313" key="3">
    <source>
        <dbReference type="Proteomes" id="UP000514720"/>
    </source>
</evidence>
<gene>
    <name evidence="2" type="ORF">G4Z02_06295</name>
</gene>
<dbReference type="PIRSF" id="PIRSF031644">
    <property type="entry name" value="UCP031644"/>
    <property type="match status" value="1"/>
</dbReference>
<dbReference type="InterPro" id="IPR008319">
    <property type="entry name" value="GyrI-like_CCH_Lin2189-like"/>
</dbReference>
<dbReference type="AlphaFoldDB" id="A0A7L7KRP5"/>